<accession>A0A3P3YLF7</accession>
<feature type="chain" id="PRO_5017984760" evidence="2">
    <location>
        <begin position="21"/>
        <end position="179"/>
    </location>
</feature>
<keyword evidence="2" id="KW-0732">Signal</keyword>
<evidence type="ECO:0000313" key="4">
    <source>
        <dbReference type="Proteomes" id="UP000290189"/>
    </source>
</evidence>
<keyword evidence="3" id="KW-0496">Mitochondrion</keyword>
<proteinExistence type="predicted"/>
<protein>
    <submittedName>
        <fullName evidence="3">Uncharacterized protein</fullName>
    </submittedName>
</protein>
<feature type="signal peptide" evidence="2">
    <location>
        <begin position="1"/>
        <end position="20"/>
    </location>
</feature>
<reference evidence="3 4" key="1">
    <citation type="submission" date="2018-03" db="EMBL/GenBank/DDBJ databases">
        <authorList>
            <person name="Fogelqvist J."/>
        </authorList>
    </citation>
    <scope>NUCLEOTIDE SEQUENCE [LARGE SCALE GENOMIC DNA]</scope>
</reference>
<evidence type="ECO:0000256" key="2">
    <source>
        <dbReference type="SAM" id="SignalP"/>
    </source>
</evidence>
<organism evidence="3 4">
    <name type="scientific">Plasmodiophora brassicae</name>
    <name type="common">Clubroot disease agent</name>
    <dbReference type="NCBI Taxonomy" id="37360"/>
    <lineage>
        <taxon>Eukaryota</taxon>
        <taxon>Sar</taxon>
        <taxon>Rhizaria</taxon>
        <taxon>Endomyxa</taxon>
        <taxon>Phytomyxea</taxon>
        <taxon>Plasmodiophorida</taxon>
        <taxon>Plasmodiophoridae</taxon>
        <taxon>Plasmodiophora</taxon>
    </lineage>
</organism>
<geneLocation type="mitochondrion" evidence="3"/>
<gene>
    <name evidence="3" type="ORF">PLBR_LOCUS8247</name>
</gene>
<dbReference type="AlphaFoldDB" id="A0A3P3YLF7"/>
<feature type="compositionally biased region" description="Low complexity" evidence="1">
    <location>
        <begin position="29"/>
        <end position="40"/>
    </location>
</feature>
<evidence type="ECO:0000256" key="1">
    <source>
        <dbReference type="SAM" id="MobiDB-lite"/>
    </source>
</evidence>
<feature type="region of interest" description="Disordered" evidence="1">
    <location>
        <begin position="20"/>
        <end position="46"/>
    </location>
</feature>
<feature type="region of interest" description="Disordered" evidence="1">
    <location>
        <begin position="158"/>
        <end position="179"/>
    </location>
</feature>
<feature type="compositionally biased region" description="Basic residues" evidence="1">
    <location>
        <begin position="162"/>
        <end position="171"/>
    </location>
</feature>
<sequence length="179" mass="18758">MLSLLTVMLAFAPIAKSVDSAPTSPLPRSPSSSVSSLTPTNQPLLHADHSAGTLIPSIPSSMIVTWPHPTSATPTHASSAATYKTVGSLPPWPTDASCDATSPTAWFGTQLPLLDVLLALMVLVSAVHSVVNTASGGPRQMKLSAPPKVTRRARMADSGAMKAKHRARKPATCRPPWRP</sequence>
<dbReference type="Proteomes" id="UP000290189">
    <property type="component" value="Unassembled WGS sequence"/>
</dbReference>
<evidence type="ECO:0000313" key="3">
    <source>
        <dbReference type="EMBL" id="SPR01032.1"/>
    </source>
</evidence>
<name>A0A3P3YLF7_PLABS</name>
<dbReference type="EMBL" id="OVEO01000016">
    <property type="protein sequence ID" value="SPR01032.1"/>
    <property type="molecule type" value="Genomic_DNA"/>
</dbReference>